<dbReference type="PRINTS" id="PR00035">
    <property type="entry name" value="HTHGNTR"/>
</dbReference>
<dbReference type="SMART" id="SM00895">
    <property type="entry name" value="FCD"/>
    <property type="match status" value="1"/>
</dbReference>
<evidence type="ECO:0000313" key="7">
    <source>
        <dbReference type="Proteomes" id="UP000192330"/>
    </source>
</evidence>
<evidence type="ECO:0000256" key="3">
    <source>
        <dbReference type="ARBA" id="ARBA00023163"/>
    </source>
</evidence>
<dbReference type="Proteomes" id="UP000192330">
    <property type="component" value="Unassembled WGS sequence"/>
</dbReference>
<dbReference type="STRING" id="1387277.SAMN06295998_10830"/>
<dbReference type="GO" id="GO:0003700">
    <property type="term" value="F:DNA-binding transcription factor activity"/>
    <property type="evidence" value="ECO:0007669"/>
    <property type="project" value="InterPro"/>
</dbReference>
<protein>
    <submittedName>
        <fullName evidence="6">Transcriptional regulator, GntR family</fullName>
    </submittedName>
</protein>
<dbReference type="PROSITE" id="PS50949">
    <property type="entry name" value="HTH_GNTR"/>
    <property type="match status" value="1"/>
</dbReference>
<dbReference type="CDD" id="cd07377">
    <property type="entry name" value="WHTH_GntR"/>
    <property type="match status" value="1"/>
</dbReference>
<dbReference type="InterPro" id="IPR011711">
    <property type="entry name" value="GntR_C"/>
</dbReference>
<dbReference type="AlphaFoldDB" id="A0A1W2CIB7"/>
<dbReference type="SMART" id="SM00345">
    <property type="entry name" value="HTH_GNTR"/>
    <property type="match status" value="1"/>
</dbReference>
<dbReference type="Pfam" id="PF00392">
    <property type="entry name" value="GntR"/>
    <property type="match status" value="1"/>
</dbReference>
<dbReference type="SUPFAM" id="SSF48008">
    <property type="entry name" value="GntR ligand-binding domain-like"/>
    <property type="match status" value="1"/>
</dbReference>
<keyword evidence="1" id="KW-0805">Transcription regulation</keyword>
<dbReference type="Pfam" id="PF07729">
    <property type="entry name" value="FCD"/>
    <property type="match status" value="1"/>
</dbReference>
<dbReference type="Gene3D" id="1.10.10.10">
    <property type="entry name" value="Winged helix-like DNA-binding domain superfamily/Winged helix DNA-binding domain"/>
    <property type="match status" value="1"/>
</dbReference>
<evidence type="ECO:0000256" key="2">
    <source>
        <dbReference type="ARBA" id="ARBA00023125"/>
    </source>
</evidence>
<feature type="region of interest" description="Disordered" evidence="4">
    <location>
        <begin position="230"/>
        <end position="251"/>
    </location>
</feature>
<dbReference type="EMBL" id="FWYD01000008">
    <property type="protein sequence ID" value="SMC84786.1"/>
    <property type="molecule type" value="Genomic_DNA"/>
</dbReference>
<evidence type="ECO:0000256" key="4">
    <source>
        <dbReference type="SAM" id="MobiDB-lite"/>
    </source>
</evidence>
<dbReference type="InterPro" id="IPR036388">
    <property type="entry name" value="WH-like_DNA-bd_sf"/>
</dbReference>
<dbReference type="InterPro" id="IPR008920">
    <property type="entry name" value="TF_FadR/GntR_C"/>
</dbReference>
<dbReference type="InterPro" id="IPR036390">
    <property type="entry name" value="WH_DNA-bd_sf"/>
</dbReference>
<dbReference type="PANTHER" id="PTHR43537:SF50">
    <property type="entry name" value="TRANSCRIPTIONAL REGULATORY PROTEIN"/>
    <property type="match status" value="1"/>
</dbReference>
<organism evidence="6 7">
    <name type="scientific">Primorskyibacter flagellatus</name>
    <dbReference type="NCBI Taxonomy" id="1387277"/>
    <lineage>
        <taxon>Bacteria</taxon>
        <taxon>Pseudomonadati</taxon>
        <taxon>Pseudomonadota</taxon>
        <taxon>Alphaproteobacteria</taxon>
        <taxon>Rhodobacterales</taxon>
        <taxon>Roseobacteraceae</taxon>
        <taxon>Primorskyibacter</taxon>
    </lineage>
</organism>
<evidence type="ECO:0000259" key="5">
    <source>
        <dbReference type="PROSITE" id="PS50949"/>
    </source>
</evidence>
<reference evidence="6 7" key="1">
    <citation type="submission" date="2017-04" db="EMBL/GenBank/DDBJ databases">
        <authorList>
            <person name="Afonso C.L."/>
            <person name="Miller P.J."/>
            <person name="Scott M.A."/>
            <person name="Spackman E."/>
            <person name="Goraichik I."/>
            <person name="Dimitrov K.M."/>
            <person name="Suarez D.L."/>
            <person name="Swayne D.E."/>
        </authorList>
    </citation>
    <scope>NUCLEOTIDE SEQUENCE [LARGE SCALE GENOMIC DNA]</scope>
    <source>
        <strain evidence="6 7">CGMCC 1.12644</strain>
    </source>
</reference>
<keyword evidence="3" id="KW-0804">Transcription</keyword>
<evidence type="ECO:0000313" key="6">
    <source>
        <dbReference type="EMBL" id="SMC84786.1"/>
    </source>
</evidence>
<keyword evidence="2" id="KW-0238">DNA-binding</keyword>
<dbReference type="PANTHER" id="PTHR43537">
    <property type="entry name" value="TRANSCRIPTIONAL REGULATOR, GNTR FAMILY"/>
    <property type="match status" value="1"/>
</dbReference>
<sequence length="251" mass="28129">MKNKTFSNGGGEAETMTDNSLAEKIATSLRRDILRGALAPGAQIKERDSAQEMGVSRTPMREAIRILAKEGLVMLRASRSPVVADPSLKEVTDAIVVLSALETLSGKLACRNATDQDIANIRGIHEHFVKAYDHSDTLDLFEIDMSFHLAIASASHNTSLADTHRSYLERLWRARFLSARRRRARDRVLKQHGEIIAGLEARDVIRVTGEIERHLEHLVLNIETYFEERAAEDASEAAPKDKHDQPRKEEK</sequence>
<feature type="domain" description="HTH gntR-type" evidence="5">
    <location>
        <begin position="19"/>
        <end position="86"/>
    </location>
</feature>
<dbReference type="SUPFAM" id="SSF46785">
    <property type="entry name" value="Winged helix' DNA-binding domain"/>
    <property type="match status" value="1"/>
</dbReference>
<accession>A0A1W2CIB7</accession>
<gene>
    <name evidence="6" type="ORF">SAMN06295998_10830</name>
</gene>
<proteinExistence type="predicted"/>
<keyword evidence="7" id="KW-1185">Reference proteome</keyword>
<evidence type="ECO:0000256" key="1">
    <source>
        <dbReference type="ARBA" id="ARBA00023015"/>
    </source>
</evidence>
<dbReference type="InterPro" id="IPR000524">
    <property type="entry name" value="Tscrpt_reg_HTH_GntR"/>
</dbReference>
<name>A0A1W2CIB7_9RHOB</name>
<dbReference type="GO" id="GO:0003677">
    <property type="term" value="F:DNA binding"/>
    <property type="evidence" value="ECO:0007669"/>
    <property type="project" value="UniProtKB-KW"/>
</dbReference>
<dbReference type="Gene3D" id="1.20.120.530">
    <property type="entry name" value="GntR ligand-binding domain-like"/>
    <property type="match status" value="1"/>
</dbReference>